<evidence type="ECO:0000313" key="2">
    <source>
        <dbReference type="EMBL" id="CAB0011984.1"/>
    </source>
</evidence>
<gene>
    <name evidence="2" type="ORF">NTEN_LOCUS16810</name>
</gene>
<dbReference type="EMBL" id="CADCXU010024662">
    <property type="protein sequence ID" value="CAB0011984.1"/>
    <property type="molecule type" value="Genomic_DNA"/>
</dbReference>
<protein>
    <submittedName>
        <fullName evidence="2">Uncharacterized protein</fullName>
    </submittedName>
</protein>
<dbReference type="AlphaFoldDB" id="A0A6H5H6N5"/>
<keyword evidence="3" id="KW-1185">Reference proteome</keyword>
<feature type="non-terminal residue" evidence="2">
    <location>
        <position position="209"/>
    </location>
</feature>
<organism evidence="2 3">
    <name type="scientific">Nesidiocoris tenuis</name>
    <dbReference type="NCBI Taxonomy" id="355587"/>
    <lineage>
        <taxon>Eukaryota</taxon>
        <taxon>Metazoa</taxon>
        <taxon>Ecdysozoa</taxon>
        <taxon>Arthropoda</taxon>
        <taxon>Hexapoda</taxon>
        <taxon>Insecta</taxon>
        <taxon>Pterygota</taxon>
        <taxon>Neoptera</taxon>
        <taxon>Paraneoptera</taxon>
        <taxon>Hemiptera</taxon>
        <taxon>Heteroptera</taxon>
        <taxon>Panheteroptera</taxon>
        <taxon>Cimicomorpha</taxon>
        <taxon>Miridae</taxon>
        <taxon>Dicyphina</taxon>
        <taxon>Nesidiocoris</taxon>
    </lineage>
</organism>
<feature type="region of interest" description="Disordered" evidence="1">
    <location>
        <begin position="110"/>
        <end position="177"/>
    </location>
</feature>
<name>A0A6H5H6N5_9HEMI</name>
<evidence type="ECO:0000256" key="1">
    <source>
        <dbReference type="SAM" id="MobiDB-lite"/>
    </source>
</evidence>
<evidence type="ECO:0000313" key="3">
    <source>
        <dbReference type="Proteomes" id="UP000479000"/>
    </source>
</evidence>
<proteinExistence type="predicted"/>
<reference evidence="2 3" key="1">
    <citation type="submission" date="2020-02" db="EMBL/GenBank/DDBJ databases">
        <authorList>
            <person name="Ferguson B K."/>
        </authorList>
    </citation>
    <scope>NUCLEOTIDE SEQUENCE [LARGE SCALE GENOMIC DNA]</scope>
</reference>
<feature type="compositionally biased region" description="Basic residues" evidence="1">
    <location>
        <begin position="152"/>
        <end position="162"/>
    </location>
</feature>
<sequence length="209" mass="23362">MPKRENQAESIRPLMQTDVPLHESCTITEVVTKIHKDGRRKSVERTKVIKKIVDNKETVERIEEIPKGTDVAQDIPELKPVMEQLKPVIEDSKFESAVVTEVVVETISGDKKTTATKTTTTKKVGGQETTQVKETESVQPIMPTEETLPLAKPKKKVSPKKITKADESKDDDETTKVIQFPQPATAELTEVPLHESCTITEVVTKIHKD</sequence>
<dbReference type="Proteomes" id="UP000479000">
    <property type="component" value="Unassembled WGS sequence"/>
</dbReference>
<accession>A0A6H5H6N5</accession>